<feature type="domain" description="RNase H type-1" evidence="1">
    <location>
        <begin position="55"/>
        <end position="148"/>
    </location>
</feature>
<organism evidence="2 3">
    <name type="scientific">Coptis chinensis</name>
    <dbReference type="NCBI Taxonomy" id="261450"/>
    <lineage>
        <taxon>Eukaryota</taxon>
        <taxon>Viridiplantae</taxon>
        <taxon>Streptophyta</taxon>
        <taxon>Embryophyta</taxon>
        <taxon>Tracheophyta</taxon>
        <taxon>Spermatophyta</taxon>
        <taxon>Magnoliopsida</taxon>
        <taxon>Ranunculales</taxon>
        <taxon>Ranunculaceae</taxon>
        <taxon>Coptidoideae</taxon>
        <taxon>Coptis</taxon>
    </lineage>
</organism>
<dbReference type="AlphaFoldDB" id="A0A835I414"/>
<name>A0A835I414_9MAGN</name>
<dbReference type="InterPro" id="IPR052929">
    <property type="entry name" value="RNase_H-like_EbsB-rel"/>
</dbReference>
<dbReference type="Gene3D" id="3.30.420.10">
    <property type="entry name" value="Ribonuclease H-like superfamily/Ribonuclease H"/>
    <property type="match status" value="1"/>
</dbReference>
<dbReference type="Proteomes" id="UP000631114">
    <property type="component" value="Unassembled WGS sequence"/>
</dbReference>
<dbReference type="PANTHER" id="PTHR47074:SF75">
    <property type="entry name" value="RNASE H TYPE-1 DOMAIN-CONTAINING PROTEIN"/>
    <property type="match status" value="1"/>
</dbReference>
<dbReference type="InterPro" id="IPR036397">
    <property type="entry name" value="RNaseH_sf"/>
</dbReference>
<dbReference type="EMBL" id="JADFTS010000004">
    <property type="protein sequence ID" value="KAF9610199.1"/>
    <property type="molecule type" value="Genomic_DNA"/>
</dbReference>
<dbReference type="GO" id="GO:0004523">
    <property type="term" value="F:RNA-DNA hybrid ribonuclease activity"/>
    <property type="evidence" value="ECO:0007669"/>
    <property type="project" value="InterPro"/>
</dbReference>
<dbReference type="InterPro" id="IPR044730">
    <property type="entry name" value="RNase_H-like_dom_plant"/>
</dbReference>
<dbReference type="SUPFAM" id="SSF53098">
    <property type="entry name" value="Ribonuclease H-like"/>
    <property type="match status" value="1"/>
</dbReference>
<comment type="caution">
    <text evidence="2">The sequence shown here is derived from an EMBL/GenBank/DDBJ whole genome shotgun (WGS) entry which is preliminary data.</text>
</comment>
<evidence type="ECO:0000259" key="1">
    <source>
        <dbReference type="PROSITE" id="PS50879"/>
    </source>
</evidence>
<dbReference type="OrthoDB" id="1476293at2759"/>
<dbReference type="PROSITE" id="PS50879">
    <property type="entry name" value="RNASE_H_1"/>
    <property type="match status" value="1"/>
</dbReference>
<sequence length="148" mass="16467">MSLLLFSCSNTQLLILKSSKLARIIAHWQKSYGQQLPSLVLHAPKALECYWLLPPPGVIKANTDGSSRGNPRLAGWGVVLRDHNELVYGARIGGMGIETCYVAECQAILAGVERAIQMGWKNIWVECDSQATVHAFQLGNVHWRFRSH</sequence>
<protein>
    <recommendedName>
        <fullName evidence="1">RNase H type-1 domain-containing protein</fullName>
    </recommendedName>
</protein>
<evidence type="ECO:0000313" key="3">
    <source>
        <dbReference type="Proteomes" id="UP000631114"/>
    </source>
</evidence>
<dbReference type="InterPro" id="IPR002156">
    <property type="entry name" value="RNaseH_domain"/>
</dbReference>
<dbReference type="CDD" id="cd06222">
    <property type="entry name" value="RNase_H_like"/>
    <property type="match status" value="1"/>
</dbReference>
<reference evidence="2 3" key="1">
    <citation type="submission" date="2020-10" db="EMBL/GenBank/DDBJ databases">
        <title>The Coptis chinensis genome and diversification of protoberbering-type alkaloids.</title>
        <authorList>
            <person name="Wang B."/>
            <person name="Shu S."/>
            <person name="Song C."/>
            <person name="Liu Y."/>
        </authorList>
    </citation>
    <scope>NUCLEOTIDE SEQUENCE [LARGE SCALE GENOMIC DNA]</scope>
    <source>
        <strain evidence="2">HL-2020</strain>
        <tissue evidence="2">Leaf</tissue>
    </source>
</reference>
<accession>A0A835I414</accession>
<dbReference type="Pfam" id="PF13456">
    <property type="entry name" value="RVT_3"/>
    <property type="match status" value="1"/>
</dbReference>
<keyword evidence="3" id="KW-1185">Reference proteome</keyword>
<gene>
    <name evidence="2" type="ORF">IFM89_021137</name>
</gene>
<dbReference type="InterPro" id="IPR012337">
    <property type="entry name" value="RNaseH-like_sf"/>
</dbReference>
<proteinExistence type="predicted"/>
<evidence type="ECO:0000313" key="2">
    <source>
        <dbReference type="EMBL" id="KAF9610199.1"/>
    </source>
</evidence>
<dbReference type="PANTHER" id="PTHR47074">
    <property type="entry name" value="BNAC02G40300D PROTEIN"/>
    <property type="match status" value="1"/>
</dbReference>
<dbReference type="GO" id="GO:0003676">
    <property type="term" value="F:nucleic acid binding"/>
    <property type="evidence" value="ECO:0007669"/>
    <property type="project" value="InterPro"/>
</dbReference>